<sequence length="78" mass="8219">MHWLDYLTVFGVTLLAALTVVGIYSFGVRLYAVSLDEDTGTPARTRPALAKAGAFACFALSGAAVLYGIYLIVPALHG</sequence>
<keyword evidence="4" id="KW-1185">Reference proteome</keyword>
<evidence type="ECO:0000313" key="2">
    <source>
        <dbReference type="EMBL" id="MCC3271584.1"/>
    </source>
</evidence>
<evidence type="ECO:0000313" key="5">
    <source>
        <dbReference type="Proteomes" id="UP001155145"/>
    </source>
</evidence>
<gene>
    <name evidence="2" type="ORF">LJ755_02400</name>
    <name evidence="3" type="ORF">MUK71_08285</name>
</gene>
<evidence type="ECO:0000256" key="1">
    <source>
        <dbReference type="SAM" id="Phobius"/>
    </source>
</evidence>
<keyword evidence="1" id="KW-0472">Membrane</keyword>
<proteinExistence type="predicted"/>
<dbReference type="EMBL" id="CP094984">
    <property type="protein sequence ID" value="UON93640.1"/>
    <property type="molecule type" value="Genomic_DNA"/>
</dbReference>
<reference evidence="2" key="1">
    <citation type="submission" date="2021-10" db="EMBL/GenBank/DDBJ databases">
        <title>Novel species in genus Arthrobacter.</title>
        <authorList>
            <person name="Liu Y."/>
        </authorList>
    </citation>
    <scope>NUCLEOTIDE SEQUENCE</scope>
    <source>
        <strain evidence="4">zg-Y462</strain>
        <strain evidence="2">Zg-Y462</strain>
    </source>
</reference>
<protein>
    <submittedName>
        <fullName evidence="2">Uncharacterized protein</fullName>
    </submittedName>
</protein>
<dbReference type="AlphaFoldDB" id="A0A9X1M561"/>
<organism evidence="2 5">
    <name type="scientific">Arthrobacter zhangbolii</name>
    <dbReference type="NCBI Taxonomy" id="2886936"/>
    <lineage>
        <taxon>Bacteria</taxon>
        <taxon>Bacillati</taxon>
        <taxon>Actinomycetota</taxon>
        <taxon>Actinomycetes</taxon>
        <taxon>Micrococcales</taxon>
        <taxon>Micrococcaceae</taxon>
        <taxon>Arthrobacter</taxon>
    </lineage>
</organism>
<feature type="transmembrane region" description="Helical" evidence="1">
    <location>
        <begin position="52"/>
        <end position="73"/>
    </location>
</feature>
<dbReference type="Proteomes" id="UP000829758">
    <property type="component" value="Chromosome"/>
</dbReference>
<name>A0A9X1M561_9MICC</name>
<evidence type="ECO:0000313" key="3">
    <source>
        <dbReference type="EMBL" id="UON93640.1"/>
    </source>
</evidence>
<feature type="transmembrane region" description="Helical" evidence="1">
    <location>
        <begin position="6"/>
        <end position="31"/>
    </location>
</feature>
<dbReference type="EMBL" id="JAJFZT010000001">
    <property type="protein sequence ID" value="MCC3271584.1"/>
    <property type="molecule type" value="Genomic_DNA"/>
</dbReference>
<keyword evidence="1" id="KW-1133">Transmembrane helix</keyword>
<accession>A0A9X1M561</accession>
<dbReference type="Proteomes" id="UP001155145">
    <property type="component" value="Unassembled WGS sequence"/>
</dbReference>
<keyword evidence="1" id="KW-0812">Transmembrane</keyword>
<evidence type="ECO:0000313" key="4">
    <source>
        <dbReference type="Proteomes" id="UP000829758"/>
    </source>
</evidence>